<protein>
    <submittedName>
        <fullName evidence="1">Uncharacterized protein</fullName>
    </submittedName>
</protein>
<keyword evidence="2" id="KW-1185">Reference proteome</keyword>
<evidence type="ECO:0000313" key="2">
    <source>
        <dbReference type="Proteomes" id="UP000287394"/>
    </source>
</evidence>
<dbReference type="InterPro" id="IPR021809">
    <property type="entry name" value="DUF3386"/>
</dbReference>
<dbReference type="Proteomes" id="UP000287394">
    <property type="component" value="Chromosome"/>
</dbReference>
<accession>A0A402CTX9</accession>
<name>A0A402CTX9_9BACT</name>
<dbReference type="KEGG" id="ccot:CCAX7_008160"/>
<dbReference type="EMBL" id="AP025739">
    <property type="protein sequence ID" value="BDI28765.1"/>
    <property type="molecule type" value="Genomic_DNA"/>
</dbReference>
<sequence>MNTKLFFTLTALTLSIAASTALRAETSNVVIENAPAANVKNDPAAWDLLKAAHDSRQTFSRDFPGLTADVTVNDNGEIHEGALSYDKGGEVKSNIAGLSADAREWAEEQASSLIDHRIESDFAKGEGKNPITFGVDDHSPLGRAVRLNDRMQSSYRVRDNQVTEVTRTMSGQKFTITMMATTRTESGKYLPQQFLVTYFDKAGGVEHVDAYTDSFANQDGYWLPTSRRVVTTVNGGFTTRILTFHHIRIQKP</sequence>
<gene>
    <name evidence="1" type="ORF">CCAX7_008160</name>
</gene>
<dbReference type="Pfam" id="PF11866">
    <property type="entry name" value="DUF3386"/>
    <property type="match status" value="1"/>
</dbReference>
<reference evidence="1 2" key="1">
    <citation type="journal article" date="2019" name="Int. J. Syst. Evol. Microbiol.">
        <title>Capsulimonas corticalis gen. nov., sp. nov., an aerobic capsulated bacterium, of a novel bacterial order, Capsulimonadales ord. nov., of the class Armatimonadia of the phylum Armatimonadetes.</title>
        <authorList>
            <person name="Li J."/>
            <person name="Kudo C."/>
            <person name="Tonouchi A."/>
        </authorList>
    </citation>
    <scope>NUCLEOTIDE SEQUENCE [LARGE SCALE GENOMIC DNA]</scope>
    <source>
        <strain evidence="1 2">AX-7</strain>
    </source>
</reference>
<proteinExistence type="predicted"/>
<dbReference type="OrthoDB" id="447919at2"/>
<organism evidence="1 2">
    <name type="scientific">Capsulimonas corticalis</name>
    <dbReference type="NCBI Taxonomy" id="2219043"/>
    <lineage>
        <taxon>Bacteria</taxon>
        <taxon>Bacillati</taxon>
        <taxon>Armatimonadota</taxon>
        <taxon>Armatimonadia</taxon>
        <taxon>Capsulimonadales</taxon>
        <taxon>Capsulimonadaceae</taxon>
        <taxon>Capsulimonas</taxon>
    </lineage>
</organism>
<evidence type="ECO:0000313" key="1">
    <source>
        <dbReference type="EMBL" id="BDI28765.1"/>
    </source>
</evidence>
<dbReference type="RefSeq" id="WP_119320827.1">
    <property type="nucleotide sequence ID" value="NZ_AP025739.1"/>
</dbReference>
<dbReference type="AlphaFoldDB" id="A0A402CTX9"/>